<keyword evidence="1" id="KW-0812">Transmembrane</keyword>
<keyword evidence="1" id="KW-1133">Transmembrane helix</keyword>
<comment type="caution">
    <text evidence="2">The sequence shown here is derived from an EMBL/GenBank/DDBJ whole genome shotgun (WGS) entry which is preliminary data.</text>
</comment>
<proteinExistence type="predicted"/>
<feature type="transmembrane region" description="Helical" evidence="1">
    <location>
        <begin position="75"/>
        <end position="93"/>
    </location>
</feature>
<evidence type="ECO:0000313" key="3">
    <source>
        <dbReference type="Proteomes" id="UP000192796"/>
    </source>
</evidence>
<keyword evidence="3" id="KW-1185">Reference proteome</keyword>
<accession>A0A1V9FHV1</accession>
<dbReference type="EMBL" id="LVYD01000109">
    <property type="protein sequence ID" value="OQP57934.1"/>
    <property type="molecule type" value="Genomic_DNA"/>
</dbReference>
<gene>
    <name evidence="2" type="ORF">A3860_39700</name>
</gene>
<organism evidence="2 3">
    <name type="scientific">Niastella vici</name>
    <dbReference type="NCBI Taxonomy" id="1703345"/>
    <lineage>
        <taxon>Bacteria</taxon>
        <taxon>Pseudomonadati</taxon>
        <taxon>Bacteroidota</taxon>
        <taxon>Chitinophagia</taxon>
        <taxon>Chitinophagales</taxon>
        <taxon>Chitinophagaceae</taxon>
        <taxon>Niastella</taxon>
    </lineage>
</organism>
<dbReference type="Proteomes" id="UP000192796">
    <property type="component" value="Unassembled WGS sequence"/>
</dbReference>
<protein>
    <submittedName>
        <fullName evidence="2">Uncharacterized protein</fullName>
    </submittedName>
</protein>
<keyword evidence="1" id="KW-0472">Membrane</keyword>
<reference evidence="2 3" key="1">
    <citation type="submission" date="2016-03" db="EMBL/GenBank/DDBJ databases">
        <title>Niastella vici sp. nov., isolated from farmland soil.</title>
        <authorList>
            <person name="Chen L."/>
            <person name="Wang D."/>
            <person name="Yang S."/>
            <person name="Wang G."/>
        </authorList>
    </citation>
    <scope>NUCLEOTIDE SEQUENCE [LARGE SCALE GENOMIC DNA]</scope>
    <source>
        <strain evidence="2 3">DJ57</strain>
    </source>
</reference>
<feature type="transmembrane region" description="Helical" evidence="1">
    <location>
        <begin position="12"/>
        <end position="34"/>
    </location>
</feature>
<sequence length="94" mass="10625">MSPHFISSLAGFIFGSFLFLIISGVVIVAKFILFKTGVSGSWKKIPASSAFFRVNERTSNRSHSKKDDQKCRARLPVFFALYGLLFSFINCFYN</sequence>
<dbReference type="AlphaFoldDB" id="A0A1V9FHV1"/>
<evidence type="ECO:0000256" key="1">
    <source>
        <dbReference type="SAM" id="Phobius"/>
    </source>
</evidence>
<evidence type="ECO:0000313" key="2">
    <source>
        <dbReference type="EMBL" id="OQP57934.1"/>
    </source>
</evidence>
<name>A0A1V9FHV1_9BACT</name>